<feature type="domain" description="DUF2293" evidence="1">
    <location>
        <begin position="97"/>
        <end position="180"/>
    </location>
</feature>
<dbReference type="Pfam" id="PF10056">
    <property type="entry name" value="DUF2293"/>
    <property type="match status" value="1"/>
</dbReference>
<proteinExistence type="predicted"/>
<comment type="caution">
    <text evidence="2">The sequence shown here is derived from an EMBL/GenBank/DDBJ whole genome shotgun (WGS) entry which is preliminary data.</text>
</comment>
<protein>
    <recommendedName>
        <fullName evidence="1">DUF2293 domain-containing protein</fullName>
    </recommendedName>
</protein>
<evidence type="ECO:0000313" key="3">
    <source>
        <dbReference type="Proteomes" id="UP000800093"/>
    </source>
</evidence>
<evidence type="ECO:0000259" key="1">
    <source>
        <dbReference type="Pfam" id="PF10056"/>
    </source>
</evidence>
<dbReference type="PANTHER" id="PTHR38113">
    <property type="match status" value="1"/>
</dbReference>
<evidence type="ECO:0000313" key="2">
    <source>
        <dbReference type="EMBL" id="KAF2269524.1"/>
    </source>
</evidence>
<dbReference type="AlphaFoldDB" id="A0A9P4NAA4"/>
<sequence length="194" mass="22247">MALPKRETTVSPKVPIPKGYAFLPKGNQYKTLHCRRLTHEAKKTLYVVEDGKKVIGIRVPKNIFFRVQSLARETLSSRRAATETREGTLIRKAELEVDQLFPRIPKVERDAVLKRAFRKHSGRVGRSSQTPMPRKVRLAVIAHIRHKHTEYDVLLNKGVKREDARTAVSEKMLGILRQWGATEGTSKLFAEWKD</sequence>
<dbReference type="PANTHER" id="PTHR38113:SF2">
    <property type="entry name" value="DUF2293 DOMAIN-CONTAINING PROTEIN"/>
    <property type="match status" value="1"/>
</dbReference>
<reference evidence="3" key="1">
    <citation type="journal article" date="2020" name="Stud. Mycol.">
        <title>101 Dothideomycetes genomes: A test case for predicting lifestyles and emergence of pathogens.</title>
        <authorList>
            <person name="Haridas S."/>
            <person name="Albert R."/>
            <person name="Binder M."/>
            <person name="Bloem J."/>
            <person name="LaButti K."/>
            <person name="Salamov A."/>
            <person name="Andreopoulos B."/>
            <person name="Baker S."/>
            <person name="Barry K."/>
            <person name="Bills G."/>
            <person name="Bluhm B."/>
            <person name="Cannon C."/>
            <person name="Castanera R."/>
            <person name="Culley D."/>
            <person name="Daum C."/>
            <person name="Ezra D."/>
            <person name="Gonzalez J."/>
            <person name="Henrissat B."/>
            <person name="Kuo A."/>
            <person name="Liang C."/>
            <person name="Lipzen A."/>
            <person name="Lutzoni F."/>
            <person name="Magnuson J."/>
            <person name="Mondo S."/>
            <person name="Nolan M."/>
            <person name="Ohm R."/>
            <person name="Pangilinan J."/>
            <person name="Park H.-J."/>
            <person name="Ramirez L."/>
            <person name="Alfaro M."/>
            <person name="Sun H."/>
            <person name="Tritt A."/>
            <person name="Yoshinaga Y."/>
            <person name="Zwiers L.-H."/>
            <person name="Turgeon B."/>
            <person name="Goodwin S."/>
            <person name="Spatafora J."/>
            <person name="Crous P."/>
            <person name="Grigoriev I."/>
        </authorList>
    </citation>
    <scope>NUCLEOTIDE SEQUENCE [LARGE SCALE GENOMIC DNA]</scope>
    <source>
        <strain evidence="3">CBS 304.66</strain>
    </source>
</reference>
<organism evidence="2 3">
    <name type="scientific">Lojkania enalia</name>
    <dbReference type="NCBI Taxonomy" id="147567"/>
    <lineage>
        <taxon>Eukaryota</taxon>
        <taxon>Fungi</taxon>
        <taxon>Dikarya</taxon>
        <taxon>Ascomycota</taxon>
        <taxon>Pezizomycotina</taxon>
        <taxon>Dothideomycetes</taxon>
        <taxon>Pleosporomycetidae</taxon>
        <taxon>Pleosporales</taxon>
        <taxon>Pleosporales incertae sedis</taxon>
        <taxon>Lojkania</taxon>
    </lineage>
</organism>
<dbReference type="EMBL" id="ML986582">
    <property type="protein sequence ID" value="KAF2269524.1"/>
    <property type="molecule type" value="Genomic_DNA"/>
</dbReference>
<gene>
    <name evidence="2" type="ORF">CC78DRAFT_550880</name>
</gene>
<name>A0A9P4NAA4_9PLEO</name>
<dbReference type="InterPro" id="IPR018744">
    <property type="entry name" value="DUF2293"/>
</dbReference>
<accession>A0A9P4NAA4</accession>
<dbReference type="Proteomes" id="UP000800093">
    <property type="component" value="Unassembled WGS sequence"/>
</dbReference>
<keyword evidence="3" id="KW-1185">Reference proteome</keyword>
<dbReference type="OrthoDB" id="5381833at2759"/>